<comment type="caution">
    <text evidence="1">The sequence shown here is derived from an EMBL/GenBank/DDBJ whole genome shotgun (WGS) entry which is preliminary data.</text>
</comment>
<dbReference type="EMBL" id="NRQW01000517">
    <property type="protein sequence ID" value="PLZ85549.1"/>
    <property type="molecule type" value="Genomic_DNA"/>
</dbReference>
<organism evidence="1 2">
    <name type="scientific">Fischerella muscicola CCMEE 5323</name>
    <dbReference type="NCBI Taxonomy" id="2019572"/>
    <lineage>
        <taxon>Bacteria</taxon>
        <taxon>Bacillati</taxon>
        <taxon>Cyanobacteriota</taxon>
        <taxon>Cyanophyceae</taxon>
        <taxon>Nostocales</taxon>
        <taxon>Hapalosiphonaceae</taxon>
        <taxon>Fischerella</taxon>
    </lineage>
</organism>
<name>A0A2N6JXY0_FISMU</name>
<proteinExistence type="predicted"/>
<reference evidence="1 2" key="1">
    <citation type="submission" date="2017-08" db="EMBL/GenBank/DDBJ databases">
        <title>Genomes of Fischerella (Mastigocladus) sp. strains.</title>
        <authorList>
            <person name="Miller S.R."/>
        </authorList>
    </citation>
    <scope>NUCLEOTIDE SEQUENCE [LARGE SCALE GENOMIC DNA]</scope>
    <source>
        <strain evidence="1 2">CCMEE 5323</strain>
    </source>
</reference>
<gene>
    <name evidence="1" type="ORF">CEN44_22195</name>
</gene>
<protein>
    <submittedName>
        <fullName evidence="1">Uncharacterized protein</fullName>
    </submittedName>
</protein>
<evidence type="ECO:0000313" key="2">
    <source>
        <dbReference type="Proteomes" id="UP000235036"/>
    </source>
</evidence>
<evidence type="ECO:0000313" key="1">
    <source>
        <dbReference type="EMBL" id="PLZ85549.1"/>
    </source>
</evidence>
<dbReference type="Proteomes" id="UP000235036">
    <property type="component" value="Unassembled WGS sequence"/>
</dbReference>
<dbReference type="AlphaFoldDB" id="A0A2N6JXY0"/>
<keyword evidence="2" id="KW-1185">Reference proteome</keyword>
<accession>A0A2N6JXY0</accession>
<sequence>MILNLQIIPQSTVQVNVDSTQLTSQTHRTATLTLQAGSNIILNAAFAMQKHGCCAEGACLLIKIQKINKHLDWV</sequence>